<feature type="compositionally biased region" description="Acidic residues" evidence="1">
    <location>
        <begin position="450"/>
        <end position="463"/>
    </location>
</feature>
<comment type="caution">
    <text evidence="2">The sequence shown here is derived from an EMBL/GenBank/DDBJ whole genome shotgun (WGS) entry which is preliminary data.</text>
</comment>
<protein>
    <submittedName>
        <fullName evidence="2">Uncharacterized protein</fullName>
    </submittedName>
</protein>
<evidence type="ECO:0000256" key="1">
    <source>
        <dbReference type="SAM" id="MobiDB-lite"/>
    </source>
</evidence>
<keyword evidence="3" id="KW-1185">Reference proteome</keyword>
<feature type="compositionally biased region" description="Basic and acidic residues" evidence="1">
    <location>
        <begin position="436"/>
        <end position="449"/>
    </location>
</feature>
<feature type="region of interest" description="Disordered" evidence="1">
    <location>
        <begin position="403"/>
        <end position="463"/>
    </location>
</feature>
<name>A0A835Y3U8_9CHLO</name>
<proteinExistence type="predicted"/>
<sequence>MATSGLRISGDGPQIHGTHLIQVALEARNFSFCDLHHSCGVAIPTDPPDAIPPPWLGFLTLVTSASGPPFMQWDETAGPFAARLRSDWRPEPVPLPVNATRISVNGTLRPLSMTWKTCNPFGRSPGRWVFTHYPSEEALLMADLCLPRRSNNTSPERLRPRDCNPARLAPLHTRPYYNTSLRWIPLQHCSTPRPLSAVRHRVCMRRWLDDGRRICTLGDSHMRYLRQDLAAWTGRRDSKVHYFYDVWGELGTMTPEQVRARLEGCSSLFVNVGSWHACKNATTVEEFARTMEALGRAMRVAADAGAQVAWLTIPPVGFRDFRLERNCTDVRTTPLLEHYNAAAEAALRRHGIPLLDIWSMQTALLESAPDGIHFRPGSVVGSAVLEKAVASLCHHLDVDYAPPPPPASASAMETGAPAAHQSERPHMGGGEDGEEDGSHEQGEAEQEHEQGEEEEAEEEQEEK</sequence>
<dbReference type="EMBL" id="JAEHOE010000024">
    <property type="protein sequence ID" value="KAG2495466.1"/>
    <property type="molecule type" value="Genomic_DNA"/>
</dbReference>
<dbReference type="SUPFAM" id="SSF52266">
    <property type="entry name" value="SGNH hydrolase"/>
    <property type="match status" value="1"/>
</dbReference>
<organism evidence="2 3">
    <name type="scientific">Edaphochlamys debaryana</name>
    <dbReference type="NCBI Taxonomy" id="47281"/>
    <lineage>
        <taxon>Eukaryota</taxon>
        <taxon>Viridiplantae</taxon>
        <taxon>Chlorophyta</taxon>
        <taxon>core chlorophytes</taxon>
        <taxon>Chlorophyceae</taxon>
        <taxon>CS clade</taxon>
        <taxon>Chlamydomonadales</taxon>
        <taxon>Chlamydomonadales incertae sedis</taxon>
        <taxon>Edaphochlamys</taxon>
    </lineage>
</organism>
<dbReference type="InterPro" id="IPR036514">
    <property type="entry name" value="SGNH_hydro_sf"/>
</dbReference>
<evidence type="ECO:0000313" key="3">
    <source>
        <dbReference type="Proteomes" id="UP000612055"/>
    </source>
</evidence>
<dbReference type="Proteomes" id="UP000612055">
    <property type="component" value="Unassembled WGS sequence"/>
</dbReference>
<reference evidence="2" key="1">
    <citation type="journal article" date="2020" name="bioRxiv">
        <title>Comparative genomics of Chlamydomonas.</title>
        <authorList>
            <person name="Craig R.J."/>
            <person name="Hasan A.R."/>
            <person name="Ness R.W."/>
            <person name="Keightley P.D."/>
        </authorList>
    </citation>
    <scope>NUCLEOTIDE SEQUENCE</scope>
    <source>
        <strain evidence="2">CCAP 11/70</strain>
    </source>
</reference>
<gene>
    <name evidence="2" type="ORF">HYH03_006411</name>
</gene>
<dbReference type="CDD" id="cd00229">
    <property type="entry name" value="SGNH_hydrolase"/>
    <property type="match status" value="1"/>
</dbReference>
<dbReference type="Gene3D" id="3.40.50.1110">
    <property type="entry name" value="SGNH hydrolase"/>
    <property type="match status" value="1"/>
</dbReference>
<accession>A0A835Y3U8</accession>
<evidence type="ECO:0000313" key="2">
    <source>
        <dbReference type="EMBL" id="KAG2495466.1"/>
    </source>
</evidence>
<dbReference type="AlphaFoldDB" id="A0A835Y3U8"/>